<name>A0A1T5BHZ3_9SPHI</name>
<dbReference type="GO" id="GO:0016616">
    <property type="term" value="F:oxidoreductase activity, acting on the CH-OH group of donors, NAD or NADP as acceptor"/>
    <property type="evidence" value="ECO:0007669"/>
    <property type="project" value="TreeGrafter"/>
</dbReference>
<dbReference type="Proteomes" id="UP000190150">
    <property type="component" value="Unassembled WGS sequence"/>
</dbReference>
<dbReference type="InterPro" id="IPR002347">
    <property type="entry name" value="SDR_fam"/>
</dbReference>
<keyword evidence="4" id="KW-1185">Reference proteome</keyword>
<dbReference type="AlphaFoldDB" id="A0A1T5BHZ3"/>
<dbReference type="PANTHER" id="PTHR42760:SF115">
    <property type="entry name" value="3-OXOACYL-[ACYL-CARRIER-PROTEIN] REDUCTASE FABG"/>
    <property type="match status" value="1"/>
</dbReference>
<proteinExistence type="inferred from homology"/>
<dbReference type="STRING" id="1513896.SAMN05660841_00707"/>
<protein>
    <submittedName>
        <fullName evidence="3">NAD(P)-dependent dehydrogenase, short-chain alcohol dehydrogenase family</fullName>
    </submittedName>
</protein>
<dbReference type="OrthoDB" id="9803333at2"/>
<dbReference type="NCBIfam" id="NF006132">
    <property type="entry name" value="PRK08277.1"/>
    <property type="match status" value="1"/>
</dbReference>
<evidence type="ECO:0000313" key="4">
    <source>
        <dbReference type="Proteomes" id="UP000190150"/>
    </source>
</evidence>
<dbReference type="PRINTS" id="PR00081">
    <property type="entry name" value="GDHRDH"/>
</dbReference>
<reference evidence="4" key="1">
    <citation type="submission" date="2017-02" db="EMBL/GenBank/DDBJ databases">
        <authorList>
            <person name="Varghese N."/>
            <person name="Submissions S."/>
        </authorList>
    </citation>
    <scope>NUCLEOTIDE SEQUENCE [LARGE SCALE GENOMIC DNA]</scope>
    <source>
        <strain evidence="4">DSM 24091</strain>
    </source>
</reference>
<keyword evidence="2" id="KW-0560">Oxidoreductase</keyword>
<evidence type="ECO:0000256" key="2">
    <source>
        <dbReference type="ARBA" id="ARBA00023002"/>
    </source>
</evidence>
<sequence length="273" mass="28904">MSILERFSLSGRVVVVTGGTGVLGRNFVKAIAEAGAKVCIIGRDLGKAQERVRLVEEIGGEALALVGDVLDEGSIRLACQAVLERWGKVDALVNAAGGNISGATIGPDQDLFDSNVQDTIKAIELNLFGTIIPTHVFGKVMAERGKGSIINIGSLSSSQAITRVLGYTVAKNGIIGYTKWMATELALRYGDKVRVNAIAPGVFLTEQNRTLLTNSDGSYTDRAQRFVNGTPYSRLGEPSELEGTLIYLLSDASGFVSGETVYVDGGFNAWTGV</sequence>
<dbReference type="RefSeq" id="WP_079641258.1">
    <property type="nucleotide sequence ID" value="NZ_FUZF01000002.1"/>
</dbReference>
<organism evidence="3 4">
    <name type="scientific">Sphingobacterium nematocida</name>
    <dbReference type="NCBI Taxonomy" id="1513896"/>
    <lineage>
        <taxon>Bacteria</taxon>
        <taxon>Pseudomonadati</taxon>
        <taxon>Bacteroidota</taxon>
        <taxon>Sphingobacteriia</taxon>
        <taxon>Sphingobacteriales</taxon>
        <taxon>Sphingobacteriaceae</taxon>
        <taxon>Sphingobacterium</taxon>
    </lineage>
</organism>
<evidence type="ECO:0000256" key="1">
    <source>
        <dbReference type="ARBA" id="ARBA00006484"/>
    </source>
</evidence>
<dbReference type="Pfam" id="PF13561">
    <property type="entry name" value="adh_short_C2"/>
    <property type="match status" value="1"/>
</dbReference>
<dbReference type="Gene3D" id="3.40.50.720">
    <property type="entry name" value="NAD(P)-binding Rossmann-like Domain"/>
    <property type="match status" value="1"/>
</dbReference>
<accession>A0A1T5BHZ3</accession>
<dbReference type="InterPro" id="IPR020904">
    <property type="entry name" value="Sc_DH/Rdtase_CS"/>
</dbReference>
<dbReference type="PANTHER" id="PTHR42760">
    <property type="entry name" value="SHORT-CHAIN DEHYDROGENASES/REDUCTASES FAMILY MEMBER"/>
    <property type="match status" value="1"/>
</dbReference>
<dbReference type="PRINTS" id="PR00080">
    <property type="entry name" value="SDRFAMILY"/>
</dbReference>
<dbReference type="PROSITE" id="PS00061">
    <property type="entry name" value="ADH_SHORT"/>
    <property type="match status" value="1"/>
</dbReference>
<gene>
    <name evidence="3" type="ORF">SAMN05660841_00707</name>
</gene>
<dbReference type="FunFam" id="3.40.50.720:FF:000084">
    <property type="entry name" value="Short-chain dehydrogenase reductase"/>
    <property type="match status" value="1"/>
</dbReference>
<dbReference type="EMBL" id="FUZF01000002">
    <property type="protein sequence ID" value="SKB46911.1"/>
    <property type="molecule type" value="Genomic_DNA"/>
</dbReference>
<dbReference type="SUPFAM" id="SSF51735">
    <property type="entry name" value="NAD(P)-binding Rossmann-fold domains"/>
    <property type="match status" value="1"/>
</dbReference>
<comment type="similarity">
    <text evidence="1">Belongs to the short-chain dehydrogenases/reductases (SDR) family.</text>
</comment>
<dbReference type="InterPro" id="IPR036291">
    <property type="entry name" value="NAD(P)-bd_dom_sf"/>
</dbReference>
<evidence type="ECO:0000313" key="3">
    <source>
        <dbReference type="EMBL" id="SKB46911.1"/>
    </source>
</evidence>